<dbReference type="AlphaFoldDB" id="A0A3S3P0U1"/>
<dbReference type="SUPFAM" id="SSF51735">
    <property type="entry name" value="NAD(P)-binding Rossmann-fold domains"/>
    <property type="match status" value="1"/>
</dbReference>
<keyword evidence="3" id="KW-1185">Reference proteome</keyword>
<dbReference type="STRING" id="1965070.A0A3S3P0U1"/>
<dbReference type="Proteomes" id="UP000285301">
    <property type="component" value="Unassembled WGS sequence"/>
</dbReference>
<accession>A0A3S3P0U1</accession>
<proteinExistence type="predicted"/>
<name>A0A3S3P0U1_9ACAR</name>
<protein>
    <submittedName>
        <fullName evidence="2">Retinol dehydrogenase 11-like protein</fullName>
    </submittedName>
</protein>
<feature type="non-terminal residue" evidence="2">
    <location>
        <position position="65"/>
    </location>
</feature>
<dbReference type="PANTHER" id="PTHR43157">
    <property type="entry name" value="PHOSPHATIDYLINOSITOL-GLYCAN BIOSYNTHESIS CLASS F PROTEIN-RELATED"/>
    <property type="match status" value="1"/>
</dbReference>
<gene>
    <name evidence="2" type="ORF">B4U79_18475</name>
</gene>
<dbReference type="EMBL" id="NCKU01007519">
    <property type="protein sequence ID" value="RWS02583.1"/>
    <property type="molecule type" value="Genomic_DNA"/>
</dbReference>
<dbReference type="InterPro" id="IPR036291">
    <property type="entry name" value="NAD(P)-bd_dom_sf"/>
</dbReference>
<dbReference type="GO" id="GO:0016491">
    <property type="term" value="F:oxidoreductase activity"/>
    <property type="evidence" value="ECO:0007669"/>
    <property type="project" value="UniProtKB-KW"/>
</dbReference>
<organism evidence="2 3">
    <name type="scientific">Dinothrombium tinctorium</name>
    <dbReference type="NCBI Taxonomy" id="1965070"/>
    <lineage>
        <taxon>Eukaryota</taxon>
        <taxon>Metazoa</taxon>
        <taxon>Ecdysozoa</taxon>
        <taxon>Arthropoda</taxon>
        <taxon>Chelicerata</taxon>
        <taxon>Arachnida</taxon>
        <taxon>Acari</taxon>
        <taxon>Acariformes</taxon>
        <taxon>Trombidiformes</taxon>
        <taxon>Prostigmata</taxon>
        <taxon>Anystina</taxon>
        <taxon>Parasitengona</taxon>
        <taxon>Trombidioidea</taxon>
        <taxon>Trombidiidae</taxon>
        <taxon>Dinothrombium</taxon>
    </lineage>
</organism>
<evidence type="ECO:0000256" key="1">
    <source>
        <dbReference type="ARBA" id="ARBA00023002"/>
    </source>
</evidence>
<evidence type="ECO:0000313" key="3">
    <source>
        <dbReference type="Proteomes" id="UP000285301"/>
    </source>
</evidence>
<dbReference type="Gene3D" id="3.40.50.720">
    <property type="entry name" value="NAD(P)-binding Rossmann-like Domain"/>
    <property type="match status" value="1"/>
</dbReference>
<comment type="caution">
    <text evidence="2">The sequence shown here is derived from an EMBL/GenBank/DDBJ whole genome shotgun (WGS) entry which is preliminary data.</text>
</comment>
<sequence>MDFLSLFVCAIVLISFALLLKIYTKLSVGWCNEDVDMSGKTVIITGASSVIGKETARDLVKRNAR</sequence>
<evidence type="ECO:0000313" key="2">
    <source>
        <dbReference type="EMBL" id="RWS02583.1"/>
    </source>
</evidence>
<dbReference type="PANTHER" id="PTHR43157:SF31">
    <property type="entry name" value="PHOSPHATIDYLINOSITOL-GLYCAN BIOSYNTHESIS CLASS F PROTEIN"/>
    <property type="match status" value="1"/>
</dbReference>
<reference evidence="2 3" key="1">
    <citation type="journal article" date="2018" name="Gigascience">
        <title>Genomes of trombidid mites reveal novel predicted allergens and laterally-transferred genes associated with secondary metabolism.</title>
        <authorList>
            <person name="Dong X."/>
            <person name="Chaisiri K."/>
            <person name="Xia D."/>
            <person name="Armstrong S.D."/>
            <person name="Fang Y."/>
            <person name="Donnelly M.J."/>
            <person name="Kadowaki T."/>
            <person name="McGarry J.W."/>
            <person name="Darby A.C."/>
            <person name="Makepeace B.L."/>
        </authorList>
    </citation>
    <scope>NUCLEOTIDE SEQUENCE [LARGE SCALE GENOMIC DNA]</scope>
    <source>
        <strain evidence="2">UoL-WK</strain>
    </source>
</reference>
<keyword evidence="1" id="KW-0560">Oxidoreductase</keyword>
<dbReference type="OrthoDB" id="191139at2759"/>